<keyword evidence="5 13" id="KW-0255">Endonuclease</keyword>
<comment type="subunit">
    <text evidence="13">Homodimer which binds Holliday junction (HJ) DNA. The HJ becomes 2-fold symmetrical on binding to RuvC with unstacked arms; it has a different conformation from HJ DNA in complex with RuvA. In the full resolvosome a probable DNA-RuvA(4)-RuvB(12)-RuvC(2) complex forms which resolves the HJ.</text>
</comment>
<dbReference type="GO" id="GO:0048476">
    <property type="term" value="C:Holliday junction resolvase complex"/>
    <property type="evidence" value="ECO:0007669"/>
    <property type="project" value="UniProtKB-UniRule"/>
</dbReference>
<evidence type="ECO:0000256" key="13">
    <source>
        <dbReference type="HAMAP-Rule" id="MF_00034"/>
    </source>
</evidence>
<evidence type="ECO:0000256" key="7">
    <source>
        <dbReference type="ARBA" id="ARBA00022801"/>
    </source>
</evidence>
<dbReference type="GO" id="GO:0006281">
    <property type="term" value="P:DNA repair"/>
    <property type="evidence" value="ECO:0007669"/>
    <property type="project" value="UniProtKB-UniRule"/>
</dbReference>
<evidence type="ECO:0000256" key="1">
    <source>
        <dbReference type="ARBA" id="ARBA00009518"/>
    </source>
</evidence>
<evidence type="ECO:0000256" key="4">
    <source>
        <dbReference type="ARBA" id="ARBA00022723"/>
    </source>
</evidence>
<dbReference type="InterPro" id="IPR012337">
    <property type="entry name" value="RNaseH-like_sf"/>
</dbReference>
<evidence type="ECO:0000256" key="2">
    <source>
        <dbReference type="ARBA" id="ARBA00022490"/>
    </source>
</evidence>
<evidence type="ECO:0000256" key="12">
    <source>
        <dbReference type="ARBA" id="ARBA00029354"/>
    </source>
</evidence>
<dbReference type="InterPro" id="IPR036397">
    <property type="entry name" value="RNaseH_sf"/>
</dbReference>
<keyword evidence="3 13" id="KW-0540">Nuclease</keyword>
<comment type="function">
    <text evidence="13">The RuvA-RuvB-RuvC complex processes Holliday junction (HJ) DNA during genetic recombination and DNA repair. Endonuclease that resolves HJ intermediates. Cleaves cruciform DNA by making single-stranded nicks across the HJ at symmetrical positions within the homologous arms, yielding a 5'-phosphate and a 3'-hydroxyl group; requires a central core of homology in the junction. The consensus cleavage sequence is 5'-(A/T)TT(C/G)-3'. Cleavage occurs on the 3'-side of the TT dinucleotide at the point of strand exchange. HJ branch migration catalyzed by RuvA-RuvB allows RuvC to scan DNA until it finds its consensus sequence, where it cleaves and resolves the cruciform DNA.</text>
</comment>
<dbReference type="HAMAP" id="MF_00034">
    <property type="entry name" value="RuvC"/>
    <property type="match status" value="1"/>
</dbReference>
<dbReference type="SUPFAM" id="SSF53098">
    <property type="entry name" value="Ribonuclease H-like"/>
    <property type="match status" value="1"/>
</dbReference>
<comment type="catalytic activity">
    <reaction evidence="12 13">
        <text>Endonucleolytic cleavage at a junction such as a reciprocal single-stranded crossover between two homologous DNA duplexes (Holliday junction).</text>
        <dbReference type="EC" id="3.1.21.10"/>
    </reaction>
</comment>
<feature type="binding site" evidence="13">
    <location>
        <position position="141"/>
    </location>
    <ligand>
        <name>Mg(2+)</name>
        <dbReference type="ChEBI" id="CHEBI:18420"/>
        <label>1</label>
    </ligand>
</feature>
<keyword evidence="10 13" id="KW-0233">DNA recombination</keyword>
<evidence type="ECO:0000256" key="8">
    <source>
        <dbReference type="ARBA" id="ARBA00022842"/>
    </source>
</evidence>
<name>A0A543NHK6_9ACTN</name>
<keyword evidence="11 13" id="KW-0234">DNA repair</keyword>
<comment type="cofactor">
    <cofactor evidence="13">
        <name>Mg(2+)</name>
        <dbReference type="ChEBI" id="CHEBI:18420"/>
    </cofactor>
    <text evidence="13">Binds 2 Mg(2+) ion per subunit.</text>
</comment>
<evidence type="ECO:0000313" key="16">
    <source>
        <dbReference type="Proteomes" id="UP000317422"/>
    </source>
</evidence>
<accession>A0A543NHK6</accession>
<dbReference type="GO" id="GO:0003677">
    <property type="term" value="F:DNA binding"/>
    <property type="evidence" value="ECO:0007669"/>
    <property type="project" value="UniProtKB-KW"/>
</dbReference>
<feature type="active site" evidence="13">
    <location>
        <position position="7"/>
    </location>
</feature>
<dbReference type="Gene3D" id="3.30.420.10">
    <property type="entry name" value="Ribonuclease H-like superfamily/Ribonuclease H"/>
    <property type="match status" value="1"/>
</dbReference>
<sequence length="182" mass="19109">MRVLGIDPGLTRCGLGVVDGALGRRLSFVTAGAVRTSSDWELSERLLGIERGVQSWLDEYCPDAVAVERVFAQHNVSTVMGTAQASAVAITCAARGGLPVASYTPSEVKAAVTGSGRAEKQQVQAMVARLLALEAAPKPADAADAAALAMCHIWRGGAQDRIARAQQEFHRKAGTARRARGV</sequence>
<keyword evidence="9 13" id="KW-0238">DNA-binding</keyword>
<evidence type="ECO:0000313" key="15">
    <source>
        <dbReference type="EMBL" id="TQN31244.1"/>
    </source>
</evidence>
<dbReference type="EC" id="3.1.21.10" evidence="13 14"/>
<gene>
    <name evidence="13" type="primary">ruvC</name>
    <name evidence="15" type="ORF">FHX37_1141</name>
</gene>
<dbReference type="PANTHER" id="PTHR30194">
    <property type="entry name" value="CROSSOVER JUNCTION ENDODEOXYRIBONUCLEASE RUVC"/>
    <property type="match status" value="1"/>
</dbReference>
<dbReference type="PANTHER" id="PTHR30194:SF3">
    <property type="entry name" value="CROSSOVER JUNCTION ENDODEOXYRIBONUCLEASE RUVC"/>
    <property type="match status" value="1"/>
</dbReference>
<dbReference type="PROSITE" id="PS01321">
    <property type="entry name" value="RUVC"/>
    <property type="match status" value="1"/>
</dbReference>
<evidence type="ECO:0000256" key="6">
    <source>
        <dbReference type="ARBA" id="ARBA00022763"/>
    </source>
</evidence>
<feature type="binding site" evidence="13">
    <location>
        <position position="68"/>
    </location>
    <ligand>
        <name>Mg(2+)</name>
        <dbReference type="ChEBI" id="CHEBI:18420"/>
        <label>2</label>
    </ligand>
</feature>
<dbReference type="Proteomes" id="UP000317422">
    <property type="component" value="Unassembled WGS sequence"/>
</dbReference>
<evidence type="ECO:0000256" key="10">
    <source>
        <dbReference type="ARBA" id="ARBA00023172"/>
    </source>
</evidence>
<comment type="subcellular location">
    <subcellularLocation>
        <location evidence="13">Cytoplasm</location>
    </subcellularLocation>
</comment>
<dbReference type="AlphaFoldDB" id="A0A543NHK6"/>
<feature type="active site" evidence="13">
    <location>
        <position position="68"/>
    </location>
</feature>
<keyword evidence="6 13" id="KW-0227">DNA damage</keyword>
<keyword evidence="8 13" id="KW-0460">Magnesium</keyword>
<dbReference type="CDD" id="cd16962">
    <property type="entry name" value="RuvC"/>
    <property type="match status" value="1"/>
</dbReference>
<feature type="active site" evidence="13">
    <location>
        <position position="141"/>
    </location>
</feature>
<dbReference type="EMBL" id="VFQC01000001">
    <property type="protein sequence ID" value="TQN31244.1"/>
    <property type="molecule type" value="Genomic_DNA"/>
</dbReference>
<keyword evidence="4 13" id="KW-0479">Metal-binding</keyword>
<dbReference type="InterPro" id="IPR020563">
    <property type="entry name" value="X-over_junc_endoDNase_Mg_BS"/>
</dbReference>
<evidence type="ECO:0000256" key="5">
    <source>
        <dbReference type="ARBA" id="ARBA00022759"/>
    </source>
</evidence>
<evidence type="ECO:0000256" key="14">
    <source>
        <dbReference type="NCBIfam" id="TIGR00228"/>
    </source>
</evidence>
<keyword evidence="2 13" id="KW-0963">Cytoplasm</keyword>
<evidence type="ECO:0000256" key="9">
    <source>
        <dbReference type="ARBA" id="ARBA00023125"/>
    </source>
</evidence>
<dbReference type="InterPro" id="IPR002176">
    <property type="entry name" value="X-over_junc_endoDNase_RuvC"/>
</dbReference>
<comment type="caution">
    <text evidence="15">The sequence shown here is derived from an EMBL/GenBank/DDBJ whole genome shotgun (WGS) entry which is preliminary data.</text>
</comment>
<dbReference type="PRINTS" id="PR00696">
    <property type="entry name" value="RSOLVASERUVC"/>
</dbReference>
<evidence type="ECO:0000256" key="3">
    <source>
        <dbReference type="ARBA" id="ARBA00022722"/>
    </source>
</evidence>
<dbReference type="GO" id="GO:0005737">
    <property type="term" value="C:cytoplasm"/>
    <property type="evidence" value="ECO:0007669"/>
    <property type="project" value="UniProtKB-SubCell"/>
</dbReference>
<protein>
    <recommendedName>
        <fullName evidence="13 14">Crossover junction endodeoxyribonuclease RuvC</fullName>
        <ecNumber evidence="13 14">3.1.21.10</ecNumber>
    </recommendedName>
    <alternativeName>
        <fullName evidence="13">Holliday junction nuclease RuvC</fullName>
    </alternativeName>
    <alternativeName>
        <fullName evidence="13">Holliday junction resolvase RuvC</fullName>
    </alternativeName>
</protein>
<dbReference type="FunFam" id="3.30.420.10:FF:000002">
    <property type="entry name" value="Crossover junction endodeoxyribonuclease RuvC"/>
    <property type="match status" value="1"/>
</dbReference>
<dbReference type="GO" id="GO:0000287">
    <property type="term" value="F:magnesium ion binding"/>
    <property type="evidence" value="ECO:0007669"/>
    <property type="project" value="UniProtKB-UniRule"/>
</dbReference>
<reference evidence="15 16" key="1">
    <citation type="submission" date="2019-06" db="EMBL/GenBank/DDBJ databases">
        <title>Sequencing the genomes of 1000 actinobacteria strains.</title>
        <authorList>
            <person name="Klenk H.-P."/>
        </authorList>
    </citation>
    <scope>NUCLEOTIDE SEQUENCE [LARGE SCALE GENOMIC DNA]</scope>
    <source>
        <strain evidence="15 16">DSM 45015</strain>
    </source>
</reference>
<comment type="similarity">
    <text evidence="1 13">Belongs to the RuvC family.</text>
</comment>
<keyword evidence="16" id="KW-1185">Reference proteome</keyword>
<dbReference type="NCBIfam" id="TIGR00228">
    <property type="entry name" value="ruvC"/>
    <property type="match status" value="1"/>
</dbReference>
<organism evidence="15 16">
    <name type="scientific">Haloactinospora alba</name>
    <dbReference type="NCBI Taxonomy" id="405555"/>
    <lineage>
        <taxon>Bacteria</taxon>
        <taxon>Bacillati</taxon>
        <taxon>Actinomycetota</taxon>
        <taxon>Actinomycetes</taxon>
        <taxon>Streptosporangiales</taxon>
        <taxon>Nocardiopsidaceae</taxon>
        <taxon>Haloactinospora</taxon>
    </lineage>
</organism>
<feature type="binding site" evidence="13">
    <location>
        <position position="7"/>
    </location>
    <ligand>
        <name>Mg(2+)</name>
        <dbReference type="ChEBI" id="CHEBI:18420"/>
        <label>1</label>
    </ligand>
</feature>
<dbReference type="Pfam" id="PF02075">
    <property type="entry name" value="RuvC"/>
    <property type="match status" value="1"/>
</dbReference>
<dbReference type="RefSeq" id="WP_141922483.1">
    <property type="nucleotide sequence ID" value="NZ_VFQC01000001.1"/>
</dbReference>
<dbReference type="GO" id="GO:0008821">
    <property type="term" value="F:crossover junction DNA endonuclease activity"/>
    <property type="evidence" value="ECO:0007669"/>
    <property type="project" value="UniProtKB-UniRule"/>
</dbReference>
<proteinExistence type="inferred from homology"/>
<dbReference type="GO" id="GO:0006310">
    <property type="term" value="P:DNA recombination"/>
    <property type="evidence" value="ECO:0007669"/>
    <property type="project" value="UniProtKB-UniRule"/>
</dbReference>
<keyword evidence="7 13" id="KW-0378">Hydrolase</keyword>
<dbReference type="OrthoDB" id="9805499at2"/>
<evidence type="ECO:0000256" key="11">
    <source>
        <dbReference type="ARBA" id="ARBA00023204"/>
    </source>
</evidence>